<gene>
    <name evidence="16" type="ORF">CVT24_004635</name>
</gene>
<keyword evidence="8" id="KW-1133">Transmembrane helix</keyword>
<accession>A0A409YSI2</accession>
<dbReference type="InterPro" id="IPR050121">
    <property type="entry name" value="Cytochrome_P450_monoxygenase"/>
</dbReference>
<dbReference type="OrthoDB" id="1470350at2759"/>
<dbReference type="PRINTS" id="PR00385">
    <property type="entry name" value="P450"/>
</dbReference>
<evidence type="ECO:0000313" key="17">
    <source>
        <dbReference type="Proteomes" id="UP000284842"/>
    </source>
</evidence>
<keyword evidence="9" id="KW-0560">Oxidoreductase</keyword>
<keyword evidence="6" id="KW-0812">Transmembrane</keyword>
<evidence type="ECO:0000256" key="1">
    <source>
        <dbReference type="ARBA" id="ARBA00001971"/>
    </source>
</evidence>
<evidence type="ECO:0000313" key="16">
    <source>
        <dbReference type="EMBL" id="PPR05971.1"/>
    </source>
</evidence>
<dbReference type="Gene3D" id="1.10.630.10">
    <property type="entry name" value="Cytochrome P450"/>
    <property type="match status" value="2"/>
</dbReference>
<evidence type="ECO:0000256" key="4">
    <source>
        <dbReference type="ARBA" id="ARBA00010617"/>
    </source>
</evidence>
<keyword evidence="12" id="KW-0472">Membrane</keyword>
<feature type="compositionally biased region" description="Low complexity" evidence="14">
    <location>
        <begin position="87"/>
        <end position="109"/>
    </location>
</feature>
<organism evidence="16 17">
    <name type="scientific">Panaeolus cyanescens</name>
    <dbReference type="NCBI Taxonomy" id="181874"/>
    <lineage>
        <taxon>Eukaryota</taxon>
        <taxon>Fungi</taxon>
        <taxon>Dikarya</taxon>
        <taxon>Basidiomycota</taxon>
        <taxon>Agaricomycotina</taxon>
        <taxon>Agaricomycetes</taxon>
        <taxon>Agaricomycetidae</taxon>
        <taxon>Agaricales</taxon>
        <taxon>Agaricineae</taxon>
        <taxon>Galeropsidaceae</taxon>
        <taxon>Panaeolus</taxon>
    </lineage>
</organism>
<evidence type="ECO:0000256" key="13">
    <source>
        <dbReference type="PIRSR" id="PIRSR602401-1"/>
    </source>
</evidence>
<evidence type="ECO:0000256" key="2">
    <source>
        <dbReference type="ARBA" id="ARBA00004370"/>
    </source>
</evidence>
<sequence>MARSFAALLAVTAIAGTVAYPYDYSDEMVERDFADYELDARDYLEYLEERDFYEGMDEYAARDFYDLENLDTRDEEAFLAFMREEPTTTSSAQTVTTTTTQHPKPTSCTDAEVKAKKEAKKEERKRKKEEKKARKAAEKAKKEEAKHHHTTTTSSESTTSTPTSTGDTATATAAATITSPPAATAVQTSASTTTGKNGIATVHVTTTAAVPECTKDSFFKKLFHHHKRATPYEDMDQMFDYRRVMARLNRVMFGEGILSTLGDHHRKQRKLLNPLFSVKHLRNLTPTIYSVAHRLEKLFSAKTVSDPQEIDILAWTARTALEVVGQSGFGYSFEPLTEDGQSHPFSGCVKNVIPLAMRPGILFARLLFLPAILKSGVPWLWRKLTDLVPWSSLHELRDARNLMHRTASEIYQSKKTALHARPEELDDSAGKDILSILMKENMKDSEEDAMSEEEILAQITSITFAATETTSGAMSRILHQLALNPDIQERLRKEVRLASAENQVLDYDTVSDLPLLDAVCRETLRMYPPLIVVMRSVLQDSVLPLSKPVQSRNGQPISEVFLSKGDEIFIPLINCNCDTTLWGPDAEEWKPDRWLSPLPLELIEAKVPGIYAHSMSFIGGSRSCIGAKFAQLEIKILLSVLLSKFTFAPSSKEIKWQVAGMASPTVVGEGSRPQLPLLLTQATYHHHRKFTMHLSSVGLGTQALNPLAGGGLALIIFFLVWKVARGTLWNGSILRLLPGPPSDSWIAGSLPKLFAPEGWEYNIQLGREYGSVLSVQSLFGTRILYMSDPLAMYHVFVKDQDIYEETEHLLLINQIMFGPGILSTVGSQHRKQRKLLNPVFSVKHLRTLTPKIYSVGHRLEALFLTKTAAGPQEIDVLAWMARTSLEVIGQSGFGYSFEPLTEGGKSHPFSDCVKNVIPLTMRPGVLLARLIFLPTIVKLGLPRLWRKLVDMIPWRSLHEIRDVCNLMHRTALEIYEPKKQALQTKGMEEESANDILSILMRENLRERSEEAMSEEEVLAQISSIVFAATETTSGTMSRILHLLSLHADVQEKLRNEIVTAYDANDGHLDYDTLSALPYLDAVCRETLRMYPPLIVAMRSVQQDTVLPLSKPVKTKNGKPLSELPLSKGTDVLVPLINCNCDRSLWGPDAEEWKPERWLSPLPAELVDAKVPGIYSHLMSFLGGGRSCMYDPLLYNQGI</sequence>
<keyword evidence="15" id="KW-0732">Signal</keyword>
<dbReference type="GO" id="GO:0016705">
    <property type="term" value="F:oxidoreductase activity, acting on paired donors, with incorporation or reduction of molecular oxygen"/>
    <property type="evidence" value="ECO:0007669"/>
    <property type="project" value="InterPro"/>
</dbReference>
<dbReference type="SUPFAM" id="SSF48264">
    <property type="entry name" value="Cytochrome P450"/>
    <property type="match status" value="2"/>
</dbReference>
<dbReference type="EMBL" id="NHTK01000723">
    <property type="protein sequence ID" value="PPR05971.1"/>
    <property type="molecule type" value="Genomic_DNA"/>
</dbReference>
<evidence type="ECO:0000256" key="15">
    <source>
        <dbReference type="SAM" id="SignalP"/>
    </source>
</evidence>
<dbReference type="InParanoid" id="A0A409YSI2"/>
<evidence type="ECO:0008006" key="18">
    <source>
        <dbReference type="Google" id="ProtNLM"/>
    </source>
</evidence>
<keyword evidence="11" id="KW-0503">Monooxygenase</keyword>
<dbReference type="STRING" id="181874.A0A409YSI2"/>
<proteinExistence type="inferred from homology"/>
<keyword evidence="5 13" id="KW-0349">Heme</keyword>
<comment type="pathway">
    <text evidence="3">Secondary metabolite biosynthesis; terpenoid biosynthesis.</text>
</comment>
<evidence type="ECO:0000256" key="7">
    <source>
        <dbReference type="ARBA" id="ARBA00022723"/>
    </source>
</evidence>
<dbReference type="PANTHER" id="PTHR24305:SF166">
    <property type="entry name" value="CYTOCHROME P450 12A4, MITOCHONDRIAL-RELATED"/>
    <property type="match status" value="1"/>
</dbReference>
<dbReference type="PRINTS" id="PR00463">
    <property type="entry name" value="EP450I"/>
</dbReference>
<evidence type="ECO:0000256" key="8">
    <source>
        <dbReference type="ARBA" id="ARBA00022989"/>
    </source>
</evidence>
<feature type="signal peptide" evidence="15">
    <location>
        <begin position="1"/>
        <end position="19"/>
    </location>
</feature>
<dbReference type="PANTHER" id="PTHR24305">
    <property type="entry name" value="CYTOCHROME P450"/>
    <property type="match status" value="1"/>
</dbReference>
<dbReference type="InterPro" id="IPR036396">
    <property type="entry name" value="Cyt_P450_sf"/>
</dbReference>
<dbReference type="GO" id="GO:0020037">
    <property type="term" value="F:heme binding"/>
    <property type="evidence" value="ECO:0007669"/>
    <property type="project" value="InterPro"/>
</dbReference>
<evidence type="ECO:0000256" key="12">
    <source>
        <dbReference type="ARBA" id="ARBA00023136"/>
    </source>
</evidence>
<evidence type="ECO:0000256" key="6">
    <source>
        <dbReference type="ARBA" id="ARBA00022692"/>
    </source>
</evidence>
<feature type="compositionally biased region" description="Basic and acidic residues" evidence="14">
    <location>
        <begin position="111"/>
        <end position="122"/>
    </location>
</feature>
<protein>
    <recommendedName>
        <fullName evidence="18">Cytochrome P450</fullName>
    </recommendedName>
</protein>
<evidence type="ECO:0000256" key="9">
    <source>
        <dbReference type="ARBA" id="ARBA00023002"/>
    </source>
</evidence>
<dbReference type="GO" id="GO:0005506">
    <property type="term" value="F:iron ion binding"/>
    <property type="evidence" value="ECO:0007669"/>
    <property type="project" value="InterPro"/>
</dbReference>
<reference evidence="16 17" key="1">
    <citation type="journal article" date="2018" name="Evol. Lett.">
        <title>Horizontal gene cluster transfer increased hallucinogenic mushroom diversity.</title>
        <authorList>
            <person name="Reynolds H.T."/>
            <person name="Vijayakumar V."/>
            <person name="Gluck-Thaler E."/>
            <person name="Korotkin H.B."/>
            <person name="Matheny P.B."/>
            <person name="Slot J.C."/>
        </authorList>
    </citation>
    <scope>NUCLEOTIDE SEQUENCE [LARGE SCALE GENOMIC DNA]</scope>
    <source>
        <strain evidence="16 17">2629</strain>
    </source>
</reference>
<feature type="compositionally biased region" description="Basic and acidic residues" evidence="14">
    <location>
        <begin position="130"/>
        <end position="146"/>
    </location>
</feature>
<dbReference type="InterPro" id="IPR001128">
    <property type="entry name" value="Cyt_P450"/>
</dbReference>
<feature type="region of interest" description="Disordered" evidence="14">
    <location>
        <begin position="84"/>
        <end position="169"/>
    </location>
</feature>
<comment type="subcellular location">
    <subcellularLocation>
        <location evidence="2">Membrane</location>
    </subcellularLocation>
</comment>
<dbReference type="Pfam" id="PF00067">
    <property type="entry name" value="p450"/>
    <property type="match status" value="2"/>
</dbReference>
<name>A0A409YSI2_9AGAR</name>
<feature type="compositionally biased region" description="Low complexity" evidence="14">
    <location>
        <begin position="151"/>
        <end position="169"/>
    </location>
</feature>
<evidence type="ECO:0000256" key="5">
    <source>
        <dbReference type="ARBA" id="ARBA00022617"/>
    </source>
</evidence>
<evidence type="ECO:0000256" key="14">
    <source>
        <dbReference type="SAM" id="MobiDB-lite"/>
    </source>
</evidence>
<keyword evidence="10 13" id="KW-0408">Iron</keyword>
<comment type="caution">
    <text evidence="16">The sequence shown here is derived from an EMBL/GenBank/DDBJ whole genome shotgun (WGS) entry which is preliminary data.</text>
</comment>
<dbReference type="GO" id="GO:0004497">
    <property type="term" value="F:monooxygenase activity"/>
    <property type="evidence" value="ECO:0007669"/>
    <property type="project" value="UniProtKB-KW"/>
</dbReference>
<dbReference type="InterPro" id="IPR002401">
    <property type="entry name" value="Cyt_P450_E_grp-I"/>
</dbReference>
<dbReference type="Proteomes" id="UP000284842">
    <property type="component" value="Unassembled WGS sequence"/>
</dbReference>
<comment type="cofactor">
    <cofactor evidence="1 13">
        <name>heme</name>
        <dbReference type="ChEBI" id="CHEBI:30413"/>
    </cofactor>
</comment>
<evidence type="ECO:0000256" key="3">
    <source>
        <dbReference type="ARBA" id="ARBA00004721"/>
    </source>
</evidence>
<feature type="chain" id="PRO_5019538732" description="Cytochrome P450" evidence="15">
    <location>
        <begin position="20"/>
        <end position="1198"/>
    </location>
</feature>
<feature type="binding site" description="axial binding residue" evidence="13">
    <location>
        <position position="624"/>
    </location>
    <ligand>
        <name>heme</name>
        <dbReference type="ChEBI" id="CHEBI:30413"/>
    </ligand>
    <ligandPart>
        <name>Fe</name>
        <dbReference type="ChEBI" id="CHEBI:18248"/>
    </ligandPart>
</feature>
<evidence type="ECO:0000256" key="11">
    <source>
        <dbReference type="ARBA" id="ARBA00023033"/>
    </source>
</evidence>
<comment type="similarity">
    <text evidence="4">Belongs to the cytochrome P450 family.</text>
</comment>
<dbReference type="GO" id="GO:0016020">
    <property type="term" value="C:membrane"/>
    <property type="evidence" value="ECO:0007669"/>
    <property type="project" value="UniProtKB-SubCell"/>
</dbReference>
<evidence type="ECO:0000256" key="10">
    <source>
        <dbReference type="ARBA" id="ARBA00023004"/>
    </source>
</evidence>
<keyword evidence="17" id="KW-1185">Reference proteome</keyword>
<keyword evidence="7 13" id="KW-0479">Metal-binding</keyword>
<dbReference type="AlphaFoldDB" id="A0A409YSI2"/>